<keyword evidence="3" id="KW-1185">Reference proteome</keyword>
<sequence length="108" mass="10985">MKFSSKSAGFRVAGISAGCLLGGIAFGVLGTPSAAAAPDCSRLDAKTGQAVTAAYNQPAPPSFVTLRNYFLEHPHHYSDLTGMLALIGDNEGQCDSAVPPAQMGAMAA</sequence>
<dbReference type="RefSeq" id="WP_186245126.1">
    <property type="nucleotide sequence ID" value="NZ_OCTY01000002.1"/>
</dbReference>
<reference evidence="2 3" key="1">
    <citation type="submission" date="2017-10" db="EMBL/GenBank/DDBJ databases">
        <authorList>
            <consortium name="Urmite Genomes"/>
        </authorList>
    </citation>
    <scope>NUCLEOTIDE SEQUENCE [LARGE SCALE GENOMIC DNA]</scope>
    <source>
        <strain evidence="2 3">FB-527</strain>
    </source>
</reference>
<name>A0A7Z7ISN8_9MYCO</name>
<dbReference type="InterPro" id="IPR032407">
    <property type="entry name" value="MHB"/>
</dbReference>
<dbReference type="GO" id="GO:0020037">
    <property type="term" value="F:heme binding"/>
    <property type="evidence" value="ECO:0007669"/>
    <property type="project" value="InterPro"/>
</dbReference>
<dbReference type="InterPro" id="IPR038378">
    <property type="entry name" value="MHB_sf"/>
</dbReference>
<evidence type="ECO:0000313" key="3">
    <source>
        <dbReference type="Proteomes" id="UP000554965"/>
    </source>
</evidence>
<proteinExistence type="predicted"/>
<feature type="domain" description="Haemophore haem-binding" evidence="1">
    <location>
        <begin position="46"/>
        <end position="95"/>
    </location>
</feature>
<dbReference type="EMBL" id="OCTY01000002">
    <property type="protein sequence ID" value="SOJ57796.1"/>
    <property type="molecule type" value="Genomic_DNA"/>
</dbReference>
<comment type="caution">
    <text evidence="2">The sequence shown here is derived from an EMBL/GenBank/DDBJ whole genome shotgun (WGS) entry which is preliminary data.</text>
</comment>
<evidence type="ECO:0000259" key="1">
    <source>
        <dbReference type="Pfam" id="PF16525"/>
    </source>
</evidence>
<gene>
    <name evidence="2" type="ORF">MSIMFB_05275</name>
</gene>
<dbReference type="Gene3D" id="1.20.20.20">
    <property type="entry name" value="Haemophore, haem-binding domain"/>
    <property type="match status" value="1"/>
</dbReference>
<dbReference type="AlphaFoldDB" id="A0A7Z7ISN8"/>
<accession>A0A7Z7ISN8</accession>
<protein>
    <recommendedName>
        <fullName evidence="1">Haemophore haem-binding domain-containing protein</fullName>
    </recommendedName>
</protein>
<dbReference type="Proteomes" id="UP000554965">
    <property type="component" value="Unassembled WGS sequence"/>
</dbReference>
<evidence type="ECO:0000313" key="2">
    <source>
        <dbReference type="EMBL" id="SOJ57796.1"/>
    </source>
</evidence>
<organism evidence="2 3">
    <name type="scientific">Mycobacterium simulans</name>
    <dbReference type="NCBI Taxonomy" id="627089"/>
    <lineage>
        <taxon>Bacteria</taxon>
        <taxon>Bacillati</taxon>
        <taxon>Actinomycetota</taxon>
        <taxon>Actinomycetes</taxon>
        <taxon>Mycobacteriales</taxon>
        <taxon>Mycobacteriaceae</taxon>
        <taxon>Mycobacterium</taxon>
    </lineage>
</organism>
<dbReference type="Pfam" id="PF16525">
    <property type="entry name" value="MHB"/>
    <property type="match status" value="1"/>
</dbReference>